<feature type="region of interest" description="Disordered" evidence="2">
    <location>
        <begin position="432"/>
        <end position="463"/>
    </location>
</feature>
<dbReference type="Proteomes" id="UP001189429">
    <property type="component" value="Unassembled WGS sequence"/>
</dbReference>
<keyword evidence="1" id="KW-0175">Coiled coil</keyword>
<feature type="coiled-coil region" evidence="1">
    <location>
        <begin position="259"/>
        <end position="290"/>
    </location>
</feature>
<accession>A0ABN9SUG0</accession>
<evidence type="ECO:0000256" key="1">
    <source>
        <dbReference type="SAM" id="Coils"/>
    </source>
</evidence>
<evidence type="ECO:0000256" key="2">
    <source>
        <dbReference type="SAM" id="MobiDB-lite"/>
    </source>
</evidence>
<organism evidence="3 4">
    <name type="scientific">Prorocentrum cordatum</name>
    <dbReference type="NCBI Taxonomy" id="2364126"/>
    <lineage>
        <taxon>Eukaryota</taxon>
        <taxon>Sar</taxon>
        <taxon>Alveolata</taxon>
        <taxon>Dinophyceae</taxon>
        <taxon>Prorocentrales</taxon>
        <taxon>Prorocentraceae</taxon>
        <taxon>Prorocentrum</taxon>
    </lineage>
</organism>
<evidence type="ECO:0000313" key="3">
    <source>
        <dbReference type="EMBL" id="CAK0836129.1"/>
    </source>
</evidence>
<gene>
    <name evidence="3" type="ORF">PCOR1329_LOCUS32734</name>
</gene>
<name>A0ABN9SUG0_9DINO</name>
<reference evidence="3" key="1">
    <citation type="submission" date="2023-10" db="EMBL/GenBank/DDBJ databases">
        <authorList>
            <person name="Chen Y."/>
            <person name="Shah S."/>
            <person name="Dougan E. K."/>
            <person name="Thang M."/>
            <person name="Chan C."/>
        </authorList>
    </citation>
    <scope>NUCLEOTIDE SEQUENCE [LARGE SCALE GENOMIC DNA]</scope>
</reference>
<feature type="non-terminal residue" evidence="3">
    <location>
        <position position="1"/>
    </location>
</feature>
<dbReference type="EMBL" id="CAUYUJ010013392">
    <property type="protein sequence ID" value="CAK0836129.1"/>
    <property type="molecule type" value="Genomic_DNA"/>
</dbReference>
<proteinExistence type="predicted"/>
<comment type="caution">
    <text evidence="3">The sequence shown here is derived from an EMBL/GenBank/DDBJ whole genome shotgun (WGS) entry which is preliminary data.</text>
</comment>
<protein>
    <submittedName>
        <fullName evidence="3">Uncharacterized protein</fullName>
    </submittedName>
</protein>
<sequence length="546" mass="57555">PFGTELTAARGGPSARGMSAVVSPTPEPFGTFPAACGAPPPQVGGAERRGAPRALTPVARVFGGSVSVGTVVAAAGCGTPGPPGAPPPLVVSRSTTPRPPARATSVAAVRGPSPMPARFALVAPAPGVPMTPSVPMMRPVAHAAPVATYGPPRPTYGPPAPAYGVPAALAAGPPCGTGKGELEGGPPQFTAGLPDPAAIESQKTVYTHELDDQLKQGVEVLAEQLKQQSAYLAAVGEQQKRQYGLQVDRDIKAKEMVLAQQHNEQLLMLQQAAQQQKSALEHQANALILEYQQKKTAEELAAQQFNFQKQHMEMQARYAEEMRELQVQQMAAASQVAAQQAAIAQEAAAAERQAQSMAHHHSTAMLHGARGGVPFAVPMVVGPPPVLACAGHSRIGAPRCSRPRCTRPPLLLGRPWRLVGRRWWCRRPWRRRRPSGGEAAAPFRSPPAPQPWSRPSGGGRSHRNELMVAGVPLTVCGRISVCPVQGAPNLRACRAGLVICFTRQPTERFFAAARVHIICPGAVGCELRSVQPAKVLAADLIFCESQ</sequence>
<evidence type="ECO:0000313" key="4">
    <source>
        <dbReference type="Proteomes" id="UP001189429"/>
    </source>
</evidence>
<keyword evidence="4" id="KW-1185">Reference proteome</keyword>